<dbReference type="NCBIfam" id="TIGR04335">
    <property type="entry name" value="AmmeMemoSam_A"/>
    <property type="match status" value="1"/>
</dbReference>
<name>A0A4R3SWL7_9FIRM</name>
<dbReference type="PROSITE" id="PS51112">
    <property type="entry name" value="AMMECR1"/>
    <property type="match status" value="1"/>
</dbReference>
<dbReference type="EMBL" id="SMBP01000029">
    <property type="protein sequence ID" value="TCU52954.1"/>
    <property type="molecule type" value="Genomic_DNA"/>
</dbReference>
<dbReference type="Gene3D" id="3.30.700.20">
    <property type="entry name" value="Hypothetical protein ph0010, domain 1"/>
    <property type="match status" value="1"/>
</dbReference>
<dbReference type="RefSeq" id="WP_132225715.1">
    <property type="nucleotide sequence ID" value="NZ_JANKBG010000030.1"/>
</dbReference>
<dbReference type="InterPro" id="IPR036071">
    <property type="entry name" value="AMMECR1_dom_sf"/>
</dbReference>
<dbReference type="Gene3D" id="3.40.830.10">
    <property type="entry name" value="LigB-like"/>
    <property type="match status" value="1"/>
</dbReference>
<dbReference type="InterPro" id="IPR027623">
    <property type="entry name" value="AmmeMemoSam_A"/>
</dbReference>
<evidence type="ECO:0000313" key="3">
    <source>
        <dbReference type="Proteomes" id="UP000295773"/>
    </source>
</evidence>
<gene>
    <name evidence="2" type="ORF">EDD61_12925</name>
</gene>
<dbReference type="NCBIfam" id="TIGR04336">
    <property type="entry name" value="AmmeMemoSam_B"/>
    <property type="match status" value="1"/>
</dbReference>
<dbReference type="Proteomes" id="UP000295773">
    <property type="component" value="Unassembled WGS sequence"/>
</dbReference>
<dbReference type="InterPro" id="IPR004183">
    <property type="entry name" value="Xdiol_dOase_suB"/>
</dbReference>
<dbReference type="GO" id="GO:0016702">
    <property type="term" value="F:oxidoreductase activity, acting on single donors with incorporation of molecular oxygen, incorporation of two atoms of oxygen"/>
    <property type="evidence" value="ECO:0007669"/>
    <property type="project" value="UniProtKB-ARBA"/>
</dbReference>
<evidence type="ECO:0000259" key="1">
    <source>
        <dbReference type="PROSITE" id="PS51112"/>
    </source>
</evidence>
<sequence length="439" mass="49004">MLKAAYIVPHPPILLPEIGKKEEEKISLTRQGYETIAKDIARIRPQTIVICSPHAPAYMDYIHISDGEQAYGDMRAFGCEQVQFHEHYDVDFINALCSLAQKAHLPAGTLGNQEPVLDHGTMVPLYFIEQAYRDFQIVRIAVSGLDRDTHIQFGECIYKAATSCGKDVVLIASGDLSHKLKKDGPYGYTKEGPAFDEAFVKLLKADALNEITTLPNDICEKSAQCGLPAFQMMLGAVQHQYEHCQFLSYEGAFGVGYATAIIRMKMQDPYVALARKALETYVKEGRILRDDEVEDKTLCQQHAAVFVSIQEKGQLRGCIGTLQATKEHIAQEIISNAIAAGSRDPRFPPVQKEELAHLVYHVDVLCEPEQITSFAQLDVKRYGIIVSDAYHQGVLLPDLEGVDTIQQQVAIALHKAGIDENASYTLERFEVIRHEECRL</sequence>
<comment type="caution">
    <text evidence="2">The sequence shown here is derived from an EMBL/GenBank/DDBJ whole genome shotgun (WGS) entry which is preliminary data.</text>
</comment>
<reference evidence="2 3" key="1">
    <citation type="submission" date="2019-03" db="EMBL/GenBank/DDBJ databases">
        <title>Genomic Encyclopedia of Type Strains, Phase IV (KMG-IV): sequencing the most valuable type-strain genomes for metagenomic binning, comparative biology and taxonomic classification.</title>
        <authorList>
            <person name="Goeker M."/>
        </authorList>
    </citation>
    <scope>NUCLEOTIDE SEQUENCE [LARGE SCALE GENOMIC DNA]</scope>
    <source>
        <strain evidence="2 3">DSM 29481</strain>
    </source>
</reference>
<dbReference type="InterPro" id="IPR023473">
    <property type="entry name" value="AMMECR1"/>
</dbReference>
<proteinExistence type="predicted"/>
<dbReference type="InterPro" id="IPR027485">
    <property type="entry name" value="AMMECR1_N"/>
</dbReference>
<dbReference type="GO" id="GO:0008198">
    <property type="term" value="F:ferrous iron binding"/>
    <property type="evidence" value="ECO:0007669"/>
    <property type="project" value="InterPro"/>
</dbReference>
<feature type="domain" description="AMMECR1" evidence="1">
    <location>
        <begin position="265"/>
        <end position="439"/>
    </location>
</feature>
<protein>
    <submittedName>
        <fullName evidence="2">Uncharacterized protein (TIGR00296 family)/AmmeMemoRadiSam system protein A/AmmeMemoRadiSam system protein B</fullName>
    </submittedName>
</protein>
<dbReference type="PANTHER" id="PTHR13016:SF0">
    <property type="entry name" value="AMME SYNDROME CANDIDATE GENE 1 PROTEIN"/>
    <property type="match status" value="1"/>
</dbReference>
<dbReference type="SUPFAM" id="SSF53213">
    <property type="entry name" value="LigB-like"/>
    <property type="match status" value="1"/>
</dbReference>
<dbReference type="CDD" id="cd07951">
    <property type="entry name" value="ED_3B_N_AMMECR1"/>
    <property type="match status" value="1"/>
</dbReference>
<evidence type="ECO:0000313" key="2">
    <source>
        <dbReference type="EMBL" id="TCU52954.1"/>
    </source>
</evidence>
<dbReference type="SUPFAM" id="SSF143447">
    <property type="entry name" value="AMMECR1-like"/>
    <property type="match status" value="1"/>
</dbReference>
<dbReference type="Pfam" id="PF02900">
    <property type="entry name" value="LigB"/>
    <property type="match status" value="1"/>
</dbReference>
<dbReference type="Pfam" id="PF01871">
    <property type="entry name" value="AMMECR1"/>
    <property type="match status" value="1"/>
</dbReference>
<organism evidence="2 3">
    <name type="scientific">Longicatena caecimuris</name>
    <dbReference type="NCBI Taxonomy" id="1796635"/>
    <lineage>
        <taxon>Bacteria</taxon>
        <taxon>Bacillati</taxon>
        <taxon>Bacillota</taxon>
        <taxon>Erysipelotrichia</taxon>
        <taxon>Erysipelotrichales</taxon>
        <taxon>Erysipelotrichaceae</taxon>
        <taxon>Longicatena</taxon>
    </lineage>
</organism>
<dbReference type="AlphaFoldDB" id="A0A4R3SWL7"/>
<dbReference type="PANTHER" id="PTHR13016">
    <property type="entry name" value="AMMECR1 HOMOLOG"/>
    <property type="match status" value="1"/>
</dbReference>
<accession>A0A4R3SWL7</accession>
<keyword evidence="3" id="KW-1185">Reference proteome</keyword>
<dbReference type="InterPro" id="IPR002733">
    <property type="entry name" value="AMMECR1_domain"/>
</dbReference>